<dbReference type="Pfam" id="PF00589">
    <property type="entry name" value="Phage_integrase"/>
    <property type="match status" value="1"/>
</dbReference>
<dbReference type="InterPro" id="IPR011010">
    <property type="entry name" value="DNA_brk_join_enz"/>
</dbReference>
<dbReference type="STRING" id="1440763.BJI69_18020"/>
<dbReference type="KEGG" id="lrz:BJI69_18020"/>
<dbReference type="PANTHER" id="PTHR30349:SF81">
    <property type="entry name" value="TYROSINE RECOMBINASE XERC"/>
    <property type="match status" value="1"/>
</dbReference>
<dbReference type="InterPro" id="IPR013762">
    <property type="entry name" value="Integrase-like_cat_sf"/>
</dbReference>
<accession>A0A1L3EX31</accession>
<dbReference type="GO" id="GO:0006310">
    <property type="term" value="P:DNA recombination"/>
    <property type="evidence" value="ECO:0007669"/>
    <property type="project" value="UniProtKB-KW"/>
</dbReference>
<proteinExistence type="predicted"/>
<dbReference type="RefSeq" id="WP_046967697.1">
    <property type="nucleotide sequence ID" value="NZ_CP017480.1"/>
</dbReference>
<evidence type="ECO:0000256" key="1">
    <source>
        <dbReference type="ARBA" id="ARBA00022829"/>
    </source>
</evidence>
<keyword evidence="7" id="KW-1185">Reference proteome</keyword>
<keyword evidence="1" id="KW-0159">Chromosome partition</keyword>
<protein>
    <submittedName>
        <fullName evidence="6">Integrase</fullName>
    </submittedName>
</protein>
<dbReference type="PANTHER" id="PTHR30349">
    <property type="entry name" value="PHAGE INTEGRASE-RELATED"/>
    <property type="match status" value="1"/>
</dbReference>
<evidence type="ECO:0000256" key="4">
    <source>
        <dbReference type="ARBA" id="ARBA00023172"/>
    </source>
</evidence>
<evidence type="ECO:0000256" key="3">
    <source>
        <dbReference type="ARBA" id="ARBA00023125"/>
    </source>
</evidence>
<reference evidence="7" key="1">
    <citation type="submission" date="2016-09" db="EMBL/GenBank/DDBJ databases">
        <authorList>
            <person name="Lysoe E."/>
        </authorList>
    </citation>
    <scope>NUCLEOTIDE SEQUENCE [LARGE SCALE GENOMIC DNA]</scope>
    <source>
        <strain evidence="7">LJ96T</strain>
    </source>
</reference>
<keyword evidence="3" id="KW-0238">DNA-binding</keyword>
<dbReference type="EMBL" id="CP017480">
    <property type="protein sequence ID" value="APG05613.1"/>
    <property type="molecule type" value="Genomic_DNA"/>
</dbReference>
<evidence type="ECO:0000259" key="5">
    <source>
        <dbReference type="PROSITE" id="PS51898"/>
    </source>
</evidence>
<dbReference type="Proteomes" id="UP000182987">
    <property type="component" value="Chromosome"/>
</dbReference>
<dbReference type="InterPro" id="IPR010998">
    <property type="entry name" value="Integrase_recombinase_N"/>
</dbReference>
<gene>
    <name evidence="6" type="ORF">BJI69_18020</name>
</gene>
<feature type="domain" description="Tyr recombinase" evidence="5">
    <location>
        <begin position="164"/>
        <end position="357"/>
    </location>
</feature>
<dbReference type="InterPro" id="IPR050090">
    <property type="entry name" value="Tyrosine_recombinase_XerCD"/>
</dbReference>
<evidence type="ECO:0000313" key="7">
    <source>
        <dbReference type="Proteomes" id="UP000182987"/>
    </source>
</evidence>
<sequence>MKHKRTSSALAAPASSPVLPEQLAQHAADAVRELLAEAAAANTTRSYAAALRYWAGWHQARFGVELTLPVTEAVVIQFLVDHIQRKNKAGLVSELPLAADQALVAAGLKAKLGPLKLSTVTQRVAVLSTAHKLKRLTNPCELASVRTLLSRARRAAVKRGERPTKKTAITRQELEAMLATCDASLEGLRDRALLCFGFASGGRRRSEIAAADLRDLRKTGDDAYIYRLEFSKTQQAGVKVDSTPDKPILGRSAQALSGWLKAAGIGEGAIFRRIWKGRVGPALLPGSVAAIVKRRAVMAGLNGDFGAHSLRSGFVTEAGKQGVPLPAVMAMTEHRSVASVIGYFQAGAAEDNPAARLLK</sequence>
<dbReference type="GO" id="GO:0007059">
    <property type="term" value="P:chromosome segregation"/>
    <property type="evidence" value="ECO:0007669"/>
    <property type="project" value="UniProtKB-KW"/>
</dbReference>
<dbReference type="PROSITE" id="PS51898">
    <property type="entry name" value="TYR_RECOMBINASE"/>
    <property type="match status" value="1"/>
</dbReference>
<dbReference type="OrthoDB" id="5914130at2"/>
<organism evidence="6 7">
    <name type="scientific">Luteibacter rhizovicinus DSM 16549</name>
    <dbReference type="NCBI Taxonomy" id="1440763"/>
    <lineage>
        <taxon>Bacteria</taxon>
        <taxon>Pseudomonadati</taxon>
        <taxon>Pseudomonadota</taxon>
        <taxon>Gammaproteobacteria</taxon>
        <taxon>Lysobacterales</taxon>
        <taxon>Rhodanobacteraceae</taxon>
        <taxon>Luteibacter</taxon>
    </lineage>
</organism>
<dbReference type="Gene3D" id="1.10.443.10">
    <property type="entry name" value="Intergrase catalytic core"/>
    <property type="match status" value="1"/>
</dbReference>
<dbReference type="SUPFAM" id="SSF47823">
    <property type="entry name" value="lambda integrase-like, N-terminal domain"/>
    <property type="match status" value="1"/>
</dbReference>
<dbReference type="CDD" id="cd00799">
    <property type="entry name" value="INT_Cre_C"/>
    <property type="match status" value="1"/>
</dbReference>
<name>A0A1L3EX31_9GAMM</name>
<dbReference type="SUPFAM" id="SSF56349">
    <property type="entry name" value="DNA breaking-rejoining enzymes"/>
    <property type="match status" value="1"/>
</dbReference>
<dbReference type="Gene3D" id="1.10.150.130">
    <property type="match status" value="1"/>
</dbReference>
<dbReference type="GO" id="GO:0015074">
    <property type="term" value="P:DNA integration"/>
    <property type="evidence" value="ECO:0007669"/>
    <property type="project" value="UniProtKB-KW"/>
</dbReference>
<dbReference type="GO" id="GO:0003677">
    <property type="term" value="F:DNA binding"/>
    <property type="evidence" value="ECO:0007669"/>
    <property type="project" value="UniProtKB-KW"/>
</dbReference>
<dbReference type="InterPro" id="IPR002104">
    <property type="entry name" value="Integrase_catalytic"/>
</dbReference>
<evidence type="ECO:0000313" key="6">
    <source>
        <dbReference type="EMBL" id="APG05613.1"/>
    </source>
</evidence>
<keyword evidence="4" id="KW-0233">DNA recombination</keyword>
<keyword evidence="2" id="KW-0229">DNA integration</keyword>
<dbReference type="AlphaFoldDB" id="A0A1L3EX31"/>
<evidence type="ECO:0000256" key="2">
    <source>
        <dbReference type="ARBA" id="ARBA00022908"/>
    </source>
</evidence>